<name>A0AAP0RHD3_LIQFO</name>
<evidence type="ECO:0000313" key="6">
    <source>
        <dbReference type="Proteomes" id="UP001415857"/>
    </source>
</evidence>
<dbReference type="InterPro" id="IPR036249">
    <property type="entry name" value="Thioredoxin-like_sf"/>
</dbReference>
<keyword evidence="2" id="KW-1015">Disulfide bond</keyword>
<dbReference type="InterPro" id="IPR017937">
    <property type="entry name" value="Thioredoxin_CS"/>
</dbReference>
<dbReference type="Gene3D" id="3.40.30.10">
    <property type="entry name" value="Glutaredoxin"/>
    <property type="match status" value="1"/>
</dbReference>
<dbReference type="FunFam" id="3.40.30.10:FF:000245">
    <property type="entry name" value="Thioredoxin"/>
    <property type="match status" value="1"/>
</dbReference>
<dbReference type="InterPro" id="IPR013766">
    <property type="entry name" value="Thioredoxin_domain"/>
</dbReference>
<gene>
    <name evidence="5" type="ORF">L1049_006562</name>
</gene>
<accession>A0AAP0RHD3</accession>
<evidence type="ECO:0000259" key="4">
    <source>
        <dbReference type="PROSITE" id="PS51352"/>
    </source>
</evidence>
<keyword evidence="6" id="KW-1185">Reference proteome</keyword>
<feature type="domain" description="Thioredoxin" evidence="4">
    <location>
        <begin position="17"/>
        <end position="134"/>
    </location>
</feature>
<dbReference type="AlphaFoldDB" id="A0AAP0RHD3"/>
<proteinExistence type="predicted"/>
<dbReference type="PROSITE" id="PS51352">
    <property type="entry name" value="THIOREDOXIN_2"/>
    <property type="match status" value="1"/>
</dbReference>
<sequence>MMANNHHYSEYYERSSWLLPPEKPSRGVIPFHSKARWKAHFDASKESGKLMVIDFTATWCGPCRLLEPTLNEFAAKYTDVEFVKIDVDELPDVANEFGVEAMPSFQLTKKGKLVDKVVGVKKEELQKKIEKHRAE</sequence>
<protein>
    <recommendedName>
        <fullName evidence="4">Thioredoxin domain-containing protein</fullName>
    </recommendedName>
</protein>
<keyword evidence="3" id="KW-0676">Redox-active center</keyword>
<dbReference type="InterPro" id="IPR050620">
    <property type="entry name" value="Thioredoxin_H-type-like"/>
</dbReference>
<dbReference type="Proteomes" id="UP001415857">
    <property type="component" value="Unassembled WGS sequence"/>
</dbReference>
<evidence type="ECO:0000256" key="3">
    <source>
        <dbReference type="ARBA" id="ARBA00023284"/>
    </source>
</evidence>
<dbReference type="SUPFAM" id="SSF52833">
    <property type="entry name" value="Thioredoxin-like"/>
    <property type="match status" value="1"/>
</dbReference>
<keyword evidence="1" id="KW-0813">Transport</keyword>
<comment type="caution">
    <text evidence="5">The sequence shown here is derived from an EMBL/GenBank/DDBJ whole genome shotgun (WGS) entry which is preliminary data.</text>
</comment>
<dbReference type="Pfam" id="PF00085">
    <property type="entry name" value="Thioredoxin"/>
    <property type="match status" value="1"/>
</dbReference>
<dbReference type="CDD" id="cd02947">
    <property type="entry name" value="TRX_family"/>
    <property type="match status" value="1"/>
</dbReference>
<dbReference type="PANTHER" id="PTHR10438:SF463">
    <property type="entry name" value="THIOREDOXIN"/>
    <property type="match status" value="1"/>
</dbReference>
<evidence type="ECO:0000256" key="2">
    <source>
        <dbReference type="ARBA" id="ARBA00023157"/>
    </source>
</evidence>
<dbReference type="PROSITE" id="PS00194">
    <property type="entry name" value="THIOREDOXIN_1"/>
    <property type="match status" value="1"/>
</dbReference>
<evidence type="ECO:0000256" key="1">
    <source>
        <dbReference type="ARBA" id="ARBA00022982"/>
    </source>
</evidence>
<dbReference type="PANTHER" id="PTHR10438">
    <property type="entry name" value="THIOREDOXIN"/>
    <property type="match status" value="1"/>
</dbReference>
<evidence type="ECO:0000313" key="5">
    <source>
        <dbReference type="EMBL" id="KAK9277023.1"/>
    </source>
</evidence>
<dbReference type="PRINTS" id="PR00421">
    <property type="entry name" value="THIOREDOXIN"/>
</dbReference>
<dbReference type="EMBL" id="JBBPBK010000010">
    <property type="protein sequence ID" value="KAK9277023.1"/>
    <property type="molecule type" value="Genomic_DNA"/>
</dbReference>
<organism evidence="5 6">
    <name type="scientific">Liquidambar formosana</name>
    <name type="common">Formosan gum</name>
    <dbReference type="NCBI Taxonomy" id="63359"/>
    <lineage>
        <taxon>Eukaryota</taxon>
        <taxon>Viridiplantae</taxon>
        <taxon>Streptophyta</taxon>
        <taxon>Embryophyta</taxon>
        <taxon>Tracheophyta</taxon>
        <taxon>Spermatophyta</taxon>
        <taxon>Magnoliopsida</taxon>
        <taxon>eudicotyledons</taxon>
        <taxon>Gunneridae</taxon>
        <taxon>Pentapetalae</taxon>
        <taxon>Saxifragales</taxon>
        <taxon>Altingiaceae</taxon>
        <taxon>Liquidambar</taxon>
    </lineage>
</organism>
<reference evidence="5 6" key="1">
    <citation type="journal article" date="2024" name="Plant J.">
        <title>Genome sequences and population genomics reveal climatic adaptation and genomic divergence between two closely related sweetgum species.</title>
        <authorList>
            <person name="Xu W.Q."/>
            <person name="Ren C.Q."/>
            <person name="Zhang X.Y."/>
            <person name="Comes H.P."/>
            <person name="Liu X.H."/>
            <person name="Li Y.G."/>
            <person name="Kettle C.J."/>
            <person name="Jalonen R."/>
            <person name="Gaisberger H."/>
            <person name="Ma Y.Z."/>
            <person name="Qiu Y.X."/>
        </authorList>
    </citation>
    <scope>NUCLEOTIDE SEQUENCE [LARGE SCALE GENOMIC DNA]</scope>
    <source>
        <strain evidence="5">Hangzhou</strain>
    </source>
</reference>
<keyword evidence="1" id="KW-0249">Electron transport</keyword>